<evidence type="ECO:0000313" key="3">
    <source>
        <dbReference type="EMBL" id="JAQ05398.1"/>
    </source>
</evidence>
<reference evidence="3" key="3">
    <citation type="journal article" date="2016" name="Gigascience">
        <title>De novo construction of an expanded transcriptome assembly for the western tarnished plant bug, Lygus hesperus.</title>
        <authorList>
            <person name="Tassone E.E."/>
            <person name="Geib S.M."/>
            <person name="Hall B."/>
            <person name="Fabrick J.A."/>
            <person name="Brent C.S."/>
            <person name="Hull J.J."/>
        </authorList>
    </citation>
    <scope>NUCLEOTIDE SEQUENCE</scope>
</reference>
<keyword evidence="2" id="KW-0675">Receptor</keyword>
<name>A0A0A9YEG4_LYGHE</name>
<dbReference type="EMBL" id="GDHC01013231">
    <property type="protein sequence ID" value="JAQ05398.1"/>
    <property type="molecule type" value="Transcribed_RNA"/>
</dbReference>
<reference evidence="2" key="1">
    <citation type="journal article" date="2014" name="PLoS ONE">
        <title>Transcriptome-Based Identification of ABC Transporters in the Western Tarnished Plant Bug Lygus hesperus.</title>
        <authorList>
            <person name="Hull J.J."/>
            <person name="Chaney K."/>
            <person name="Geib S.M."/>
            <person name="Fabrick J.A."/>
            <person name="Brent C.S."/>
            <person name="Walsh D."/>
            <person name="Lavine L.C."/>
        </authorList>
    </citation>
    <scope>NUCLEOTIDE SEQUENCE</scope>
</reference>
<feature type="domain" description="Receptor-type adenylate cyclase GRESAG 4.1/3 periplasmic binding protein-like" evidence="1">
    <location>
        <begin position="67"/>
        <end position="321"/>
    </location>
</feature>
<reference evidence="2" key="2">
    <citation type="submission" date="2014-07" db="EMBL/GenBank/DDBJ databases">
        <authorList>
            <person name="Hull J."/>
        </authorList>
    </citation>
    <scope>NUCLEOTIDE SEQUENCE</scope>
</reference>
<gene>
    <name evidence="2" type="primary">RAC-B</name>
    <name evidence="2" type="ORF">CM83_19708</name>
    <name evidence="3" type="ORF">g.6494</name>
</gene>
<evidence type="ECO:0000313" key="2">
    <source>
        <dbReference type="EMBL" id="JAG27905.1"/>
    </source>
</evidence>
<accession>A0A0A9YEG4</accession>
<dbReference type="AlphaFoldDB" id="A0A0A9YEG4"/>
<dbReference type="InterPro" id="IPR057398">
    <property type="entry name" value="GRESAG4.1/3_peripasmic_2"/>
</dbReference>
<protein>
    <submittedName>
        <fullName evidence="2">Receptor-type adenylate cyclase B</fullName>
    </submittedName>
</protein>
<dbReference type="Pfam" id="PF25493">
    <property type="entry name" value="Peripla_BP_A-cyclase"/>
    <property type="match status" value="1"/>
</dbReference>
<dbReference type="EMBL" id="GBHO01015699">
    <property type="protein sequence ID" value="JAG27905.1"/>
    <property type="molecule type" value="Transcribed_RNA"/>
</dbReference>
<organism evidence="2">
    <name type="scientific">Lygus hesperus</name>
    <name type="common">Western plant bug</name>
    <dbReference type="NCBI Taxonomy" id="30085"/>
    <lineage>
        <taxon>Eukaryota</taxon>
        <taxon>Metazoa</taxon>
        <taxon>Ecdysozoa</taxon>
        <taxon>Arthropoda</taxon>
        <taxon>Hexapoda</taxon>
        <taxon>Insecta</taxon>
        <taxon>Pterygota</taxon>
        <taxon>Neoptera</taxon>
        <taxon>Paraneoptera</taxon>
        <taxon>Hemiptera</taxon>
        <taxon>Heteroptera</taxon>
        <taxon>Panheteroptera</taxon>
        <taxon>Cimicomorpha</taxon>
        <taxon>Miridae</taxon>
        <taxon>Mirini</taxon>
        <taxon>Lygus</taxon>
    </lineage>
</organism>
<sequence length="356" mass="39763">MGDYGGVCNDRMEAQGFICYCNQGGRIAYMKNVTSSASISYMPDVFLPFDISTCYPTKYSLSYSNQLLALSFTDIAVLQSITQEMSNIMTQETGWGQKVLLNKNTYSTKTLKTTANSAAVDFAEYQNNYFVDVLYGPISTSSLIDNFTVIDPVYANTQPHLTNKNFIHITPTIEQEIYALFQLFKNGQLKIMAESQHVTFIIRTAPNVNSSTYATMIDRISNTIRSINYSTYYVTDTGISNMLDYFGINYIIGAQASDIQAINGVISNTRNNASVILPYQDFATQYDVIVNLMGASAKNVRQRLITFSNLPMWSVKKSKTSMLRDMSNGKISDTNSDVTLNTPRAVETNAIKQVFD</sequence>
<evidence type="ECO:0000259" key="1">
    <source>
        <dbReference type="Pfam" id="PF25493"/>
    </source>
</evidence>
<proteinExistence type="predicted"/>